<dbReference type="SUPFAM" id="SSF116734">
    <property type="entry name" value="DNA methylase specificity domain"/>
    <property type="match status" value="1"/>
</dbReference>
<dbReference type="AlphaFoldDB" id="A0A0K2X8S9"/>
<keyword evidence="3" id="KW-0238">DNA-binding</keyword>
<evidence type="ECO:0000256" key="3">
    <source>
        <dbReference type="ARBA" id="ARBA00023125"/>
    </source>
</evidence>
<keyword evidence="2" id="KW-0680">Restriction system</keyword>
<protein>
    <submittedName>
        <fullName evidence="7">Type I restriction-modification system, specificity subunit S</fullName>
        <ecNumber evidence="7">3.1.21.3</ecNumber>
    </submittedName>
</protein>
<comment type="similarity">
    <text evidence="1">Belongs to the type-I restriction system S methylase family.</text>
</comment>
<keyword evidence="7" id="KW-0378">Hydrolase</keyword>
<accession>A0A0K2X8S9</accession>
<dbReference type="InterPro" id="IPR000055">
    <property type="entry name" value="Restrct_endonuc_typeI_TRD"/>
</dbReference>
<dbReference type="EMBL" id="CDMN01000010">
    <property type="protein sequence ID" value="CRF43780.1"/>
    <property type="molecule type" value="Genomic_DNA"/>
</dbReference>
<gene>
    <name evidence="5" type="ORF">HAL011_10190</name>
    <name evidence="6" type="ORF">HAL013_00840</name>
    <name evidence="7" type="ORF">HAL09_03300</name>
</gene>
<reference evidence="8" key="2">
    <citation type="submission" date="2014-12" db="EMBL/GenBank/DDBJ databases">
        <authorList>
            <person name="Smet A."/>
        </authorList>
    </citation>
    <scope>NUCLEOTIDE SEQUENCE [LARGE SCALE GENOMIC DNA]</scope>
</reference>
<dbReference type="STRING" id="1578720.HAL011_10190"/>
<evidence type="ECO:0000313" key="5">
    <source>
        <dbReference type="EMBL" id="CRF41232.1"/>
    </source>
</evidence>
<dbReference type="Pfam" id="PF01420">
    <property type="entry name" value="Methylase_S"/>
    <property type="match status" value="1"/>
</dbReference>
<dbReference type="RefSeq" id="WP_269430993.1">
    <property type="nucleotide sequence ID" value="NZ_CDMH01000005.1"/>
</dbReference>
<evidence type="ECO:0000313" key="8">
    <source>
        <dbReference type="Proteomes" id="UP000038622"/>
    </source>
</evidence>
<keyword evidence="8" id="KW-1185">Reference proteome</keyword>
<feature type="domain" description="Type I restriction modification DNA specificity" evidence="4">
    <location>
        <begin position="15"/>
        <end position="120"/>
    </location>
</feature>
<evidence type="ECO:0000313" key="7">
    <source>
        <dbReference type="EMBL" id="CRF43780.1"/>
    </source>
</evidence>
<dbReference type="Gene3D" id="3.90.220.20">
    <property type="entry name" value="DNA methylase specificity domains"/>
    <property type="match status" value="1"/>
</dbReference>
<dbReference type="EMBL" id="CDMH01000005">
    <property type="protein sequence ID" value="CRF41937.1"/>
    <property type="molecule type" value="Genomic_DNA"/>
</dbReference>
<evidence type="ECO:0000313" key="6">
    <source>
        <dbReference type="EMBL" id="CRF41937.1"/>
    </source>
</evidence>
<dbReference type="GO" id="GO:0009307">
    <property type="term" value="P:DNA restriction-modification system"/>
    <property type="evidence" value="ECO:0007669"/>
    <property type="project" value="UniProtKB-KW"/>
</dbReference>
<dbReference type="Proteomes" id="UP000041394">
    <property type="component" value="Unassembled WGS sequence"/>
</dbReference>
<dbReference type="GO" id="GO:0009035">
    <property type="term" value="F:type I site-specific deoxyribonuclease activity"/>
    <property type="evidence" value="ECO:0007669"/>
    <property type="project" value="UniProtKB-EC"/>
</dbReference>
<dbReference type="Proteomes" id="UP000045175">
    <property type="component" value="Unassembled WGS sequence"/>
</dbReference>
<dbReference type="PANTHER" id="PTHR43140">
    <property type="entry name" value="TYPE-1 RESTRICTION ENZYME ECOKI SPECIFICITY PROTEIN"/>
    <property type="match status" value="1"/>
</dbReference>
<evidence type="ECO:0000256" key="2">
    <source>
        <dbReference type="ARBA" id="ARBA00022747"/>
    </source>
</evidence>
<dbReference type="EC" id="3.1.21.3" evidence="7"/>
<organism evidence="7 9">
    <name type="scientific">Helicobacter ailurogastricus</name>
    <dbReference type="NCBI Taxonomy" id="1578720"/>
    <lineage>
        <taxon>Bacteria</taxon>
        <taxon>Pseudomonadati</taxon>
        <taxon>Campylobacterota</taxon>
        <taxon>Epsilonproteobacteria</taxon>
        <taxon>Campylobacterales</taxon>
        <taxon>Helicobacteraceae</taxon>
        <taxon>Helicobacter</taxon>
    </lineage>
</organism>
<reference evidence="9 10" key="3">
    <citation type="submission" date="2014-12" db="EMBL/GenBank/DDBJ databases">
        <authorList>
            <person name="Jaenicke S."/>
        </authorList>
    </citation>
    <scope>NUCLEOTIDE SEQUENCE [LARGE SCALE GENOMIC DNA]</scope>
</reference>
<dbReference type="Proteomes" id="UP000038622">
    <property type="component" value="Unassembled WGS sequence"/>
</dbReference>
<dbReference type="GO" id="GO:0003677">
    <property type="term" value="F:DNA binding"/>
    <property type="evidence" value="ECO:0007669"/>
    <property type="project" value="UniProtKB-KW"/>
</dbReference>
<proteinExistence type="inferred from homology"/>
<evidence type="ECO:0000259" key="4">
    <source>
        <dbReference type="Pfam" id="PF01420"/>
    </source>
</evidence>
<name>A0A0K2X8S9_9HELI</name>
<evidence type="ECO:0000256" key="1">
    <source>
        <dbReference type="ARBA" id="ARBA00010923"/>
    </source>
</evidence>
<dbReference type="InterPro" id="IPR044946">
    <property type="entry name" value="Restrct_endonuc_typeI_TRD_sf"/>
</dbReference>
<evidence type="ECO:0000313" key="9">
    <source>
        <dbReference type="Proteomes" id="UP000041394"/>
    </source>
</evidence>
<evidence type="ECO:0000313" key="10">
    <source>
        <dbReference type="Proteomes" id="UP000045175"/>
    </source>
</evidence>
<dbReference type="InterPro" id="IPR051212">
    <property type="entry name" value="Type-I_RE_S_subunit"/>
</dbReference>
<reference evidence="7" key="1">
    <citation type="submission" date="2014-12" db="EMBL/GenBank/DDBJ databases">
        <title>Whole genome sequences of four Staphylococcus schleiferi canine isolates.</title>
        <authorList>
            <person name="Misic A.M."/>
            <person name="Cain C."/>
            <person name="Morris D.O."/>
            <person name="Rankin S."/>
            <person name="Beiting D."/>
        </authorList>
    </citation>
    <scope>NUCLEOTIDE SEQUENCE</scope>
    <source>
        <strain evidence="5">ASB11</strain>
        <strain evidence="6">ASB13</strain>
        <strain evidence="7">ASB9</strain>
    </source>
</reference>
<dbReference type="PANTHER" id="PTHR43140:SF1">
    <property type="entry name" value="TYPE I RESTRICTION ENZYME ECOKI SPECIFICITY SUBUNIT"/>
    <property type="match status" value="1"/>
</dbReference>
<sequence length="125" mass="14042">MPKHPLEKLLQEHCPDGVEFVKLGEVFGIRNGYTLSKSKPEFWQGGTIPWFRMDDIRTNGRILSNALQHITPQAIKGGLFKAGSLILSTSATIGEHALINVDFVANQRFTIFTPKEAFKDKLFID</sequence>
<dbReference type="EMBL" id="CDML01000034">
    <property type="protein sequence ID" value="CRF41232.1"/>
    <property type="molecule type" value="Genomic_DNA"/>
</dbReference>